<dbReference type="Proteomes" id="UP000704712">
    <property type="component" value="Unassembled WGS sequence"/>
</dbReference>
<accession>A0A8S9TS89</accession>
<gene>
    <name evidence="1" type="ORF">GN958_ATG19262</name>
</gene>
<sequence>MFTVAQSFMVSLSAAVTKVVELMRTNTESMFVGEKGMLELLALTKFHTFWMDLLESLAPMTKIDMEVSKMMLGRI</sequence>
<dbReference type="EMBL" id="JAACNO010002727">
    <property type="protein sequence ID" value="KAF4131551.1"/>
    <property type="molecule type" value="Genomic_DNA"/>
</dbReference>
<dbReference type="AlphaFoldDB" id="A0A8S9TS89"/>
<organism evidence="1 2">
    <name type="scientific">Phytophthora infestans</name>
    <name type="common">Potato late blight agent</name>
    <name type="synonym">Botrytis infestans</name>
    <dbReference type="NCBI Taxonomy" id="4787"/>
    <lineage>
        <taxon>Eukaryota</taxon>
        <taxon>Sar</taxon>
        <taxon>Stramenopiles</taxon>
        <taxon>Oomycota</taxon>
        <taxon>Peronosporomycetes</taxon>
        <taxon>Peronosporales</taxon>
        <taxon>Peronosporaceae</taxon>
        <taxon>Phytophthora</taxon>
    </lineage>
</organism>
<name>A0A8S9TS89_PHYIN</name>
<protein>
    <submittedName>
        <fullName evidence="1">Uncharacterized protein</fullName>
    </submittedName>
</protein>
<proteinExistence type="predicted"/>
<reference evidence="1" key="1">
    <citation type="submission" date="2020-03" db="EMBL/GenBank/DDBJ databases">
        <title>Hybrid Assembly of Korean Phytophthora infestans isolates.</title>
        <authorList>
            <person name="Prokchorchik M."/>
            <person name="Lee Y."/>
            <person name="Seo J."/>
            <person name="Cho J.-H."/>
            <person name="Park Y.-E."/>
            <person name="Jang D.-C."/>
            <person name="Im J.-S."/>
            <person name="Choi J.-G."/>
            <person name="Park H.-J."/>
            <person name="Lee G.-B."/>
            <person name="Lee Y.-G."/>
            <person name="Hong S.-Y."/>
            <person name="Cho K."/>
            <person name="Sohn K.H."/>
        </authorList>
    </citation>
    <scope>NUCLEOTIDE SEQUENCE</scope>
    <source>
        <strain evidence="1">KR_2_A2</strain>
    </source>
</reference>
<comment type="caution">
    <text evidence="1">The sequence shown here is derived from an EMBL/GenBank/DDBJ whole genome shotgun (WGS) entry which is preliminary data.</text>
</comment>
<evidence type="ECO:0000313" key="2">
    <source>
        <dbReference type="Proteomes" id="UP000704712"/>
    </source>
</evidence>
<evidence type="ECO:0000313" key="1">
    <source>
        <dbReference type="EMBL" id="KAF4131551.1"/>
    </source>
</evidence>